<accession>A0A816HRD8</accession>
<reference evidence="1" key="1">
    <citation type="submission" date="2021-02" db="EMBL/GenBank/DDBJ databases">
        <authorList>
            <person name="Nowell W R."/>
        </authorList>
    </citation>
    <scope>NUCLEOTIDE SEQUENCE</scope>
</reference>
<sequence>EYQIDDEPVMTQVTTHGSVLNDVLKQIELLNNADQ</sequence>
<dbReference type="Proteomes" id="UP000663828">
    <property type="component" value="Unassembled WGS sequence"/>
</dbReference>
<gene>
    <name evidence="1" type="ORF">XAT740_LOCUS62995</name>
</gene>
<organism evidence="1 2">
    <name type="scientific">Adineta ricciae</name>
    <name type="common">Rotifer</name>
    <dbReference type="NCBI Taxonomy" id="249248"/>
    <lineage>
        <taxon>Eukaryota</taxon>
        <taxon>Metazoa</taxon>
        <taxon>Spiralia</taxon>
        <taxon>Gnathifera</taxon>
        <taxon>Rotifera</taxon>
        <taxon>Eurotatoria</taxon>
        <taxon>Bdelloidea</taxon>
        <taxon>Adinetida</taxon>
        <taxon>Adinetidae</taxon>
        <taxon>Adineta</taxon>
    </lineage>
</organism>
<comment type="caution">
    <text evidence="1">The sequence shown here is derived from an EMBL/GenBank/DDBJ whole genome shotgun (WGS) entry which is preliminary data.</text>
</comment>
<dbReference type="EMBL" id="CAJNOR010018593">
    <property type="protein sequence ID" value="CAF1688751.1"/>
    <property type="molecule type" value="Genomic_DNA"/>
</dbReference>
<protein>
    <submittedName>
        <fullName evidence="1">Uncharacterized protein</fullName>
    </submittedName>
</protein>
<evidence type="ECO:0000313" key="2">
    <source>
        <dbReference type="Proteomes" id="UP000663828"/>
    </source>
</evidence>
<evidence type="ECO:0000313" key="1">
    <source>
        <dbReference type="EMBL" id="CAF1688751.1"/>
    </source>
</evidence>
<dbReference type="AlphaFoldDB" id="A0A816HRD8"/>
<name>A0A816HRD8_ADIRI</name>
<keyword evidence="2" id="KW-1185">Reference proteome</keyword>
<feature type="non-terminal residue" evidence="1">
    <location>
        <position position="1"/>
    </location>
</feature>
<proteinExistence type="predicted"/>